<gene>
    <name evidence="2" type="ORF">METZ01_LOCUS169337</name>
</gene>
<name>A0A382BTV3_9ZZZZ</name>
<dbReference type="InterPro" id="IPR025297">
    <property type="entry name" value="DUF4159"/>
</dbReference>
<dbReference type="Pfam" id="PF13709">
    <property type="entry name" value="DUF4159"/>
    <property type="match status" value="1"/>
</dbReference>
<reference evidence="2" key="1">
    <citation type="submission" date="2018-05" db="EMBL/GenBank/DDBJ databases">
        <authorList>
            <person name="Lanie J.A."/>
            <person name="Ng W.-L."/>
            <person name="Kazmierczak K.M."/>
            <person name="Andrzejewski T.M."/>
            <person name="Davidsen T.M."/>
            <person name="Wayne K.J."/>
            <person name="Tettelin H."/>
            <person name="Glass J.I."/>
            <person name="Rusch D."/>
            <person name="Podicherti R."/>
            <person name="Tsui H.-C.T."/>
            <person name="Winkler M.E."/>
        </authorList>
    </citation>
    <scope>NUCLEOTIDE SEQUENCE</scope>
</reference>
<organism evidence="2">
    <name type="scientific">marine metagenome</name>
    <dbReference type="NCBI Taxonomy" id="408172"/>
    <lineage>
        <taxon>unclassified sequences</taxon>
        <taxon>metagenomes</taxon>
        <taxon>ecological metagenomes</taxon>
    </lineage>
</organism>
<proteinExistence type="predicted"/>
<feature type="domain" description="DUF4159" evidence="1">
    <location>
        <begin position="57"/>
        <end position="273"/>
    </location>
</feature>
<sequence length="275" mass="31914">MKGKKRSKTLFASLAGAGVLIAVAVAWAQRHPPPPSIDRRGVPEWELDNEMPRDVFTFVRIRYGSYNGRGGKWATDYPDADLNLSYRLQEMTSLKVHPEGKVIELTDPELFDYPFIYIIEPGDLWFSEDEVKALRKYLLNGGFLLVDDFWGGDEYDNFAFEMKRVFPNRKPKELPLEHPVFHSVFDLKEKPQLPSINLAMNGMNFEWRPGPDDGSEVHYQGIFDDKERMMVIICHNTDLGDGWEREGENQYYFRNFSEPKAYPMGINIIFYAMTH</sequence>
<dbReference type="Gene3D" id="3.40.50.12140">
    <property type="entry name" value="Domain of unknown function DUF4159"/>
    <property type="match status" value="1"/>
</dbReference>
<evidence type="ECO:0000313" key="2">
    <source>
        <dbReference type="EMBL" id="SVB16483.1"/>
    </source>
</evidence>
<dbReference type="EMBL" id="UINC01031054">
    <property type="protein sequence ID" value="SVB16483.1"/>
    <property type="molecule type" value="Genomic_DNA"/>
</dbReference>
<accession>A0A382BTV3</accession>
<evidence type="ECO:0000259" key="1">
    <source>
        <dbReference type="Pfam" id="PF13709"/>
    </source>
</evidence>
<dbReference type="AlphaFoldDB" id="A0A382BTV3"/>
<protein>
    <recommendedName>
        <fullName evidence="1">DUF4159 domain-containing protein</fullName>
    </recommendedName>
</protein>